<dbReference type="PROSITE" id="PS50878">
    <property type="entry name" value="RT_POL"/>
    <property type="match status" value="1"/>
</dbReference>
<feature type="domain" description="Integrase catalytic" evidence="20">
    <location>
        <begin position="1208"/>
        <end position="1363"/>
    </location>
</feature>
<dbReference type="GO" id="GO:0004519">
    <property type="term" value="F:endonuclease activity"/>
    <property type="evidence" value="ECO:0007669"/>
    <property type="project" value="UniProtKB-KW"/>
</dbReference>
<sequence length="1548" mass="177070">MQCTYFERGERALGDFGVDTSRRRWVNWLSKSSFIIIVGIVKMLIHEIMLGDQKVLRAAKGRPSRREARLRGFAPRSLGLREREELSVPLPRIRERHQIDDSDQLSSEPCLGISMVTTRRSNGHSNGGEDQEIPDLRNIIASQVGEVLHDILPGLFEQMKREMTEIVTQQVGTATAGRGNEAGSSQSGLTRAVMYKDFSACHPPKFEGEKDPIISARWISEIEGAFLTSFCPANVKVRFAANLLRGPAKDCWNVVNGSRTPEQIGALTWEEFTGMFRAEFAPQIEVERLTTEFLQMVQTTETVNEITEKFLERSLFCREYIQNERMKMYRYGQILKPEIREFVLMADCSTFQQMHERARARELELERQGKRKKPAKKFVIHVARNVGSIIQGSVGWAREPAINAGKPGHLSRDCKVTPKICFKCFQPGHFANECPTTVGQTQTAGSAPVKALEGGPSKKMEAPKTRARVFQLTAEQANDEPDVVTGIFPVNSRPALVLFDSGATKSFVSLSFCKNFMNVKDKLDSPLEVEFADEEFRLCKNVFRVNRYFGVKFSIDLIPIPMREINVEAGVDWLSRNGGHIDCENERVVIRNPSGGELTIVSERRKRLPKFCTLAKARKHVLQGGSSYLVYVADSRIEARKKTVADVLVVCEFPDVFPEDLPGVPPERQVEFRIDLVPGAAPVVKTLYRLAPPEMQELSSQLEELLEKGFIRPSSSPWGAPILFVKKKDGSMRMCIDYRELNKLTVKNRYPLSRIDDLFDQLQGAAWFSKMDLRSGYHQLKVREEDVHKTAFRTRYGHFEFVVMPFGLTNAPAAFMDLMNRVCRPMLDRSVIVFIDDILINSNSKEDHVKHLLELQEVQFLGHLVNREGIKVDPAKVEAVMKCETPKSPTEIRSFLGLAGYYRRFIQDFSKIAVPLTKLTRKNVGFSWEEEQQLAFETLRQKLCEAPVLTLPEGVEDMTVYCGASYHGLGCVLRQRGKVIAYASRQLKTHEVNYPTHDLELAAVVFVLKIWRHYLYGVRCTIYTDHKSLQYFLDQPNLNMRQWRWLDVVNDYDCEILYHPGKENVVADALSRKARHVLLRVPLMRLTVTTSLLDLIRQSQADAIKKENQKRDRIKGQLAQLVPDGRGLLTRLGRVWVPVSCEARQTLLDEAHRSKFSIHPGATKMYRDLKTDYWWPEMKRDVAKYVEKCLTCLRVKAEHQRPHGKLQLLDIPVWNWEHITMDLITKLPRTPRGFDAIWVIVDRLTKSAHFMPIRESSSSKVLADIYVKEIVARHGVPVTIISDRDSKFHEDLGMKLQFSTVLHPQTNGQSERTIQTLEDMLRACVLDFGGIWDTYLPLAEFSYNNSFHASIGMPPYEMLYGRRCRTPICWGEVGQRELGSTEIVQKATESIEMIRERLRTAQSCQKSYADKRRSDLEFQVGDNVLLKVSPWKGVIRFRKRGKHGPRFIGPFKVVARVGKVAYRLELPPELSQILDTFHVSQLRKCLADDTAHVPIDDIQVDERLNYIERPITILERKTKTLRNKEIGLVKVQWSTVKGQNGHGNRRRR</sequence>
<dbReference type="Gene3D" id="4.10.60.10">
    <property type="entry name" value="Zinc finger, CCHC-type"/>
    <property type="match status" value="1"/>
</dbReference>
<keyword evidence="16" id="KW-0863">Zinc-finger</keyword>
<dbReference type="PROSITE" id="PS00141">
    <property type="entry name" value="ASP_PROTEASE"/>
    <property type="match status" value="1"/>
</dbReference>
<reference evidence="21" key="1">
    <citation type="submission" date="2023-03" db="EMBL/GenBank/DDBJ databases">
        <title>Chromosome-scale reference genome and RAD-based genetic map of yellow starthistle (Centaurea solstitialis) reveal putative structural variation and QTLs associated with invader traits.</title>
        <authorList>
            <person name="Reatini B."/>
            <person name="Cang F.A."/>
            <person name="Jiang Q."/>
            <person name="Mckibben M.T.W."/>
            <person name="Barker M.S."/>
            <person name="Rieseberg L.H."/>
            <person name="Dlugosch K.M."/>
        </authorList>
    </citation>
    <scope>NUCLEOTIDE SEQUENCE</scope>
    <source>
        <strain evidence="21">CAN-66</strain>
        <tissue evidence="21">Leaf</tissue>
    </source>
</reference>
<gene>
    <name evidence="21" type="ORF">OSB04_017551</name>
</gene>
<evidence type="ECO:0000256" key="16">
    <source>
        <dbReference type="PROSITE-ProRule" id="PRU00047"/>
    </source>
</evidence>
<evidence type="ECO:0000256" key="3">
    <source>
        <dbReference type="ARBA" id="ARBA00022679"/>
    </source>
</evidence>
<evidence type="ECO:0000256" key="15">
    <source>
        <dbReference type="ARBA" id="ARBA00023172"/>
    </source>
</evidence>
<dbReference type="CDD" id="cd01647">
    <property type="entry name" value="RT_LTR"/>
    <property type="match status" value="1"/>
</dbReference>
<dbReference type="Pfam" id="PF08284">
    <property type="entry name" value="RVP_2"/>
    <property type="match status" value="1"/>
</dbReference>
<dbReference type="InterPro" id="IPR056924">
    <property type="entry name" value="SH3_Tf2-1"/>
</dbReference>
<evidence type="ECO:0000256" key="7">
    <source>
        <dbReference type="ARBA" id="ARBA00022750"/>
    </source>
</evidence>
<dbReference type="SUPFAM" id="SSF56672">
    <property type="entry name" value="DNA/RNA polymerases"/>
    <property type="match status" value="1"/>
</dbReference>
<evidence type="ECO:0000256" key="11">
    <source>
        <dbReference type="ARBA" id="ARBA00022908"/>
    </source>
</evidence>
<dbReference type="GO" id="GO:0004190">
    <property type="term" value="F:aspartic-type endopeptidase activity"/>
    <property type="evidence" value="ECO:0007669"/>
    <property type="project" value="UniProtKB-KW"/>
</dbReference>
<dbReference type="EMBL" id="JARYMX010000004">
    <property type="protein sequence ID" value="KAJ9553506.1"/>
    <property type="molecule type" value="Genomic_DNA"/>
</dbReference>
<dbReference type="GO" id="GO:0015074">
    <property type="term" value="P:DNA integration"/>
    <property type="evidence" value="ECO:0007669"/>
    <property type="project" value="UniProtKB-KW"/>
</dbReference>
<evidence type="ECO:0000256" key="2">
    <source>
        <dbReference type="ARBA" id="ARBA00022670"/>
    </source>
</evidence>
<keyword evidence="2" id="KW-0645">Protease</keyword>
<keyword evidence="5" id="KW-0540">Nuclease</keyword>
<dbReference type="Gene3D" id="3.30.70.270">
    <property type="match status" value="2"/>
</dbReference>
<dbReference type="PANTHER" id="PTHR37984:SF5">
    <property type="entry name" value="PROTEIN NYNRIN-LIKE"/>
    <property type="match status" value="1"/>
</dbReference>
<evidence type="ECO:0000313" key="21">
    <source>
        <dbReference type="EMBL" id="KAJ9553506.1"/>
    </source>
</evidence>
<dbReference type="InterPro" id="IPR041588">
    <property type="entry name" value="Integrase_H2C2"/>
</dbReference>
<evidence type="ECO:0000256" key="17">
    <source>
        <dbReference type="SAM" id="MobiDB-lite"/>
    </source>
</evidence>
<dbReference type="InterPro" id="IPR036397">
    <property type="entry name" value="RNaseH_sf"/>
</dbReference>
<dbReference type="InterPro" id="IPR001969">
    <property type="entry name" value="Aspartic_peptidase_AS"/>
</dbReference>
<evidence type="ECO:0000256" key="6">
    <source>
        <dbReference type="ARBA" id="ARBA00022723"/>
    </source>
</evidence>
<evidence type="ECO:0000256" key="9">
    <source>
        <dbReference type="ARBA" id="ARBA00022801"/>
    </source>
</evidence>
<dbReference type="GO" id="GO:0008270">
    <property type="term" value="F:zinc ion binding"/>
    <property type="evidence" value="ECO:0007669"/>
    <property type="project" value="UniProtKB-KW"/>
</dbReference>
<comment type="caution">
    <text evidence="21">The sequence shown here is derived from an EMBL/GenBank/DDBJ whole genome shotgun (WGS) entry which is preliminary data.</text>
</comment>
<keyword evidence="14" id="KW-0238">DNA-binding</keyword>
<dbReference type="PROSITE" id="PS50994">
    <property type="entry name" value="INTEGRASE"/>
    <property type="match status" value="1"/>
</dbReference>
<keyword evidence="15" id="KW-0233">DNA recombination</keyword>
<keyword evidence="4" id="KW-0548">Nucleotidyltransferase</keyword>
<dbReference type="Gene3D" id="3.30.420.10">
    <property type="entry name" value="Ribonuclease H-like superfamily/Ribonuclease H"/>
    <property type="match status" value="1"/>
</dbReference>
<dbReference type="GO" id="GO:0003887">
    <property type="term" value="F:DNA-directed DNA polymerase activity"/>
    <property type="evidence" value="ECO:0007669"/>
    <property type="project" value="UniProtKB-KW"/>
</dbReference>
<dbReference type="SUPFAM" id="SSF57756">
    <property type="entry name" value="Retrovirus zinc finger-like domains"/>
    <property type="match status" value="1"/>
</dbReference>
<dbReference type="InterPro" id="IPR001878">
    <property type="entry name" value="Znf_CCHC"/>
</dbReference>
<name>A0AA38WM42_9ASTR</name>
<protein>
    <recommendedName>
        <fullName evidence="1">RNA-directed DNA polymerase</fullName>
        <ecNumber evidence="1">2.7.7.49</ecNumber>
    </recommendedName>
</protein>
<evidence type="ECO:0000256" key="10">
    <source>
        <dbReference type="ARBA" id="ARBA00022842"/>
    </source>
</evidence>
<keyword evidence="6" id="KW-0479">Metal-binding</keyword>
<dbReference type="InterPro" id="IPR043502">
    <property type="entry name" value="DNA/RNA_pol_sf"/>
</dbReference>
<dbReference type="GO" id="GO:0006508">
    <property type="term" value="P:proteolysis"/>
    <property type="evidence" value="ECO:0007669"/>
    <property type="project" value="UniProtKB-KW"/>
</dbReference>
<dbReference type="Pfam" id="PF17921">
    <property type="entry name" value="Integrase_H2C2"/>
    <property type="match status" value="1"/>
</dbReference>
<evidence type="ECO:0000313" key="22">
    <source>
        <dbReference type="Proteomes" id="UP001172457"/>
    </source>
</evidence>
<proteinExistence type="predicted"/>
<dbReference type="SMART" id="SM00343">
    <property type="entry name" value="ZnF_C2HC"/>
    <property type="match status" value="2"/>
</dbReference>
<evidence type="ECO:0000256" key="8">
    <source>
        <dbReference type="ARBA" id="ARBA00022759"/>
    </source>
</evidence>
<dbReference type="FunFam" id="3.30.70.270:FF:000020">
    <property type="entry name" value="Transposon Tf2-6 polyprotein-like Protein"/>
    <property type="match status" value="1"/>
</dbReference>
<dbReference type="Pfam" id="PF17917">
    <property type="entry name" value="RT_RNaseH"/>
    <property type="match status" value="1"/>
</dbReference>
<dbReference type="Pfam" id="PF00098">
    <property type="entry name" value="zf-CCHC"/>
    <property type="match status" value="1"/>
</dbReference>
<dbReference type="FunFam" id="3.10.10.10:FF:000007">
    <property type="entry name" value="Retrovirus-related Pol polyprotein from transposon 17.6-like Protein"/>
    <property type="match status" value="1"/>
</dbReference>
<dbReference type="InterPro" id="IPR043128">
    <property type="entry name" value="Rev_trsase/Diguanyl_cyclase"/>
</dbReference>
<keyword evidence="11" id="KW-0229">DNA integration</keyword>
<dbReference type="SUPFAM" id="SSF53098">
    <property type="entry name" value="Ribonuclease H-like"/>
    <property type="match status" value="1"/>
</dbReference>
<dbReference type="Pfam" id="PF00078">
    <property type="entry name" value="RVT_1"/>
    <property type="match status" value="1"/>
</dbReference>
<dbReference type="PANTHER" id="PTHR37984">
    <property type="entry name" value="PROTEIN CBG26694"/>
    <property type="match status" value="1"/>
</dbReference>
<evidence type="ECO:0000256" key="4">
    <source>
        <dbReference type="ARBA" id="ARBA00022695"/>
    </source>
</evidence>
<dbReference type="Pfam" id="PF03732">
    <property type="entry name" value="Retrotrans_gag"/>
    <property type="match status" value="1"/>
</dbReference>
<keyword evidence="7" id="KW-0064">Aspartyl protease</keyword>
<dbReference type="Gene3D" id="3.10.10.10">
    <property type="entry name" value="HIV Type 1 Reverse Transcriptase, subunit A, domain 1"/>
    <property type="match status" value="1"/>
</dbReference>
<dbReference type="GO" id="GO:0006310">
    <property type="term" value="P:DNA recombination"/>
    <property type="evidence" value="ECO:0007669"/>
    <property type="project" value="UniProtKB-KW"/>
</dbReference>
<dbReference type="InterPro" id="IPR021109">
    <property type="entry name" value="Peptidase_aspartic_dom_sf"/>
</dbReference>
<keyword evidence="16" id="KW-0862">Zinc</keyword>
<dbReference type="InterPro" id="IPR000477">
    <property type="entry name" value="RT_dom"/>
</dbReference>
<feature type="domain" description="Reverse transcriptase" evidence="19">
    <location>
        <begin position="706"/>
        <end position="900"/>
    </location>
</feature>
<evidence type="ECO:0000256" key="12">
    <source>
        <dbReference type="ARBA" id="ARBA00022918"/>
    </source>
</evidence>
<dbReference type="GO" id="GO:0003677">
    <property type="term" value="F:DNA binding"/>
    <property type="evidence" value="ECO:0007669"/>
    <property type="project" value="UniProtKB-KW"/>
</dbReference>
<keyword evidence="13" id="KW-0239">DNA-directed DNA polymerase</keyword>
<dbReference type="Pfam" id="PF24626">
    <property type="entry name" value="SH3_Tf2-1"/>
    <property type="match status" value="1"/>
</dbReference>
<evidence type="ECO:0000259" key="20">
    <source>
        <dbReference type="PROSITE" id="PS50994"/>
    </source>
</evidence>
<dbReference type="Gene3D" id="2.40.70.10">
    <property type="entry name" value="Acid Proteases"/>
    <property type="match status" value="1"/>
</dbReference>
<feature type="region of interest" description="Disordered" evidence="17">
    <location>
        <begin position="439"/>
        <end position="460"/>
    </location>
</feature>
<evidence type="ECO:0000256" key="13">
    <source>
        <dbReference type="ARBA" id="ARBA00022932"/>
    </source>
</evidence>
<dbReference type="GO" id="GO:0003964">
    <property type="term" value="F:RNA-directed DNA polymerase activity"/>
    <property type="evidence" value="ECO:0007669"/>
    <property type="project" value="UniProtKB-KW"/>
</dbReference>
<evidence type="ECO:0000259" key="18">
    <source>
        <dbReference type="PROSITE" id="PS50158"/>
    </source>
</evidence>
<organism evidence="21 22">
    <name type="scientific">Centaurea solstitialis</name>
    <name type="common">yellow star-thistle</name>
    <dbReference type="NCBI Taxonomy" id="347529"/>
    <lineage>
        <taxon>Eukaryota</taxon>
        <taxon>Viridiplantae</taxon>
        <taxon>Streptophyta</taxon>
        <taxon>Embryophyta</taxon>
        <taxon>Tracheophyta</taxon>
        <taxon>Spermatophyta</taxon>
        <taxon>Magnoliopsida</taxon>
        <taxon>eudicotyledons</taxon>
        <taxon>Gunneridae</taxon>
        <taxon>Pentapetalae</taxon>
        <taxon>asterids</taxon>
        <taxon>campanulids</taxon>
        <taxon>Asterales</taxon>
        <taxon>Asteraceae</taxon>
        <taxon>Carduoideae</taxon>
        <taxon>Cardueae</taxon>
        <taxon>Centaureinae</taxon>
        <taxon>Centaurea</taxon>
    </lineage>
</organism>
<keyword evidence="9" id="KW-0378">Hydrolase</keyword>
<dbReference type="InterPro" id="IPR001584">
    <property type="entry name" value="Integrase_cat-core"/>
</dbReference>
<accession>A0AA38WM42</accession>
<keyword evidence="12" id="KW-0695">RNA-directed DNA polymerase</keyword>
<evidence type="ECO:0000256" key="1">
    <source>
        <dbReference type="ARBA" id="ARBA00012493"/>
    </source>
</evidence>
<dbReference type="Proteomes" id="UP001172457">
    <property type="component" value="Chromosome 4"/>
</dbReference>
<evidence type="ECO:0000256" key="5">
    <source>
        <dbReference type="ARBA" id="ARBA00022722"/>
    </source>
</evidence>
<dbReference type="PROSITE" id="PS50158">
    <property type="entry name" value="ZF_CCHC"/>
    <property type="match status" value="1"/>
</dbReference>
<feature type="domain" description="CCHC-type" evidence="18">
    <location>
        <begin position="421"/>
        <end position="435"/>
    </location>
</feature>
<keyword evidence="3" id="KW-0808">Transferase</keyword>
<evidence type="ECO:0000256" key="14">
    <source>
        <dbReference type="ARBA" id="ARBA00023125"/>
    </source>
</evidence>
<keyword evidence="10" id="KW-0460">Magnesium</keyword>
<dbReference type="InterPro" id="IPR050951">
    <property type="entry name" value="Retrovirus_Pol_polyprotein"/>
</dbReference>
<dbReference type="CDD" id="cd09274">
    <property type="entry name" value="RNase_HI_RT_Ty3"/>
    <property type="match status" value="1"/>
</dbReference>
<dbReference type="InterPro" id="IPR005162">
    <property type="entry name" value="Retrotrans_gag_dom"/>
</dbReference>
<keyword evidence="22" id="KW-1185">Reference proteome</keyword>
<dbReference type="CDD" id="cd00303">
    <property type="entry name" value="retropepsin_like"/>
    <property type="match status" value="1"/>
</dbReference>
<dbReference type="InterPro" id="IPR041373">
    <property type="entry name" value="RT_RNaseH"/>
</dbReference>
<dbReference type="EC" id="2.7.7.49" evidence="1"/>
<keyword evidence="8" id="KW-0255">Endonuclease</keyword>
<dbReference type="InterPro" id="IPR036875">
    <property type="entry name" value="Znf_CCHC_sf"/>
</dbReference>
<dbReference type="InterPro" id="IPR012337">
    <property type="entry name" value="RNaseH-like_sf"/>
</dbReference>
<evidence type="ECO:0000259" key="19">
    <source>
        <dbReference type="PROSITE" id="PS50878"/>
    </source>
</evidence>
<dbReference type="Gene3D" id="1.10.340.70">
    <property type="match status" value="1"/>
</dbReference>